<dbReference type="EMBL" id="BARU01031368">
    <property type="protein sequence ID" value="GAH73864.1"/>
    <property type="molecule type" value="Genomic_DNA"/>
</dbReference>
<feature type="non-terminal residue" evidence="1">
    <location>
        <position position="263"/>
    </location>
</feature>
<protein>
    <submittedName>
        <fullName evidence="1">Uncharacterized protein</fullName>
    </submittedName>
</protein>
<accession>X1J683</accession>
<dbReference type="AlphaFoldDB" id="X1J683"/>
<comment type="caution">
    <text evidence="1">The sequence shown here is derived from an EMBL/GenBank/DDBJ whole genome shotgun (WGS) entry which is preliminary data.</text>
</comment>
<proteinExistence type="predicted"/>
<name>X1J683_9ZZZZ</name>
<reference evidence="1" key="1">
    <citation type="journal article" date="2014" name="Front. Microbiol.">
        <title>High frequency of phylogenetically diverse reductive dehalogenase-homologous genes in deep subseafloor sedimentary metagenomes.</title>
        <authorList>
            <person name="Kawai M."/>
            <person name="Futagami T."/>
            <person name="Toyoda A."/>
            <person name="Takaki Y."/>
            <person name="Nishi S."/>
            <person name="Hori S."/>
            <person name="Arai W."/>
            <person name="Tsubouchi T."/>
            <person name="Morono Y."/>
            <person name="Uchiyama I."/>
            <person name="Ito T."/>
            <person name="Fujiyama A."/>
            <person name="Inagaki F."/>
            <person name="Takami H."/>
        </authorList>
    </citation>
    <scope>NUCLEOTIDE SEQUENCE</scope>
    <source>
        <strain evidence="1">Expedition CK06-06</strain>
    </source>
</reference>
<organism evidence="1">
    <name type="scientific">marine sediment metagenome</name>
    <dbReference type="NCBI Taxonomy" id="412755"/>
    <lineage>
        <taxon>unclassified sequences</taxon>
        <taxon>metagenomes</taxon>
        <taxon>ecological metagenomes</taxon>
    </lineage>
</organism>
<evidence type="ECO:0000313" key="1">
    <source>
        <dbReference type="EMBL" id="GAH73864.1"/>
    </source>
</evidence>
<feature type="non-terminal residue" evidence="1">
    <location>
        <position position="1"/>
    </location>
</feature>
<sequence length="263" mass="29764">QLVLPEKPPIDPAKAGIRIYTMDTCQEDGEHPSFKITQNMKDLTDPDLNWGFDGKKIKSIEFLGKPGDLTVSLWSNIEFKGVTTPVDYPTGDTEPCKQSGADFPLATYKSISLDWHLPGVYLYASDGCVGDDYKIYQSGSATLPEFDDKIKSIKFIYSDFDEELGRYQNRSAAILHEKENFMGKAMLYDQDQGNCENVSDLSVSSITIYLKPKFKKENGNIVENIIGDGVRFWGDKNYTKEKDEFVYPSEDDPYPYLGKEYAE</sequence>
<gene>
    <name evidence="1" type="ORF">S03H2_49628</name>
</gene>